<accession>X0X003</accession>
<dbReference type="InterPro" id="IPR006059">
    <property type="entry name" value="SBP"/>
</dbReference>
<comment type="caution">
    <text evidence="4">The sequence shown here is derived from an EMBL/GenBank/DDBJ whole genome shotgun (WGS) entry which is preliminary data.</text>
</comment>
<dbReference type="PANTHER" id="PTHR43649">
    <property type="entry name" value="ARABINOSE-BINDING PROTEIN-RELATED"/>
    <property type="match status" value="1"/>
</dbReference>
<name>X0X003_9ZZZZ</name>
<dbReference type="AlphaFoldDB" id="X0X003"/>
<sequence>GTAYEELLRKYRQGIPSGDLPTIAVMEDTNTQFLADSGTIVTGASCAEADDYTEFDDFLPGVIDFYSVDGVQQPSSFNVSTVLLYYNRDHFEAAGLDPDDPPETLDEVAEYARQIKEAGVTDQPLVLNMQPWFTEFWLTGAKEGLVDNDNGRGDGETSAGAFDNEAALELFETFQSMQDEGLLNALPGIEGQFDHYFALGLEQSSMTVETSTAVTTINGVLEGNVDPADLGLDTELPPID</sequence>
<dbReference type="Pfam" id="PF01547">
    <property type="entry name" value="SBP_bac_1"/>
    <property type="match status" value="1"/>
</dbReference>
<dbReference type="InterPro" id="IPR050490">
    <property type="entry name" value="Bact_solute-bd_prot1"/>
</dbReference>
<proteinExistence type="predicted"/>
<feature type="non-terminal residue" evidence="4">
    <location>
        <position position="240"/>
    </location>
</feature>
<reference evidence="4" key="1">
    <citation type="journal article" date="2014" name="Front. Microbiol.">
        <title>High frequency of phylogenetically diverse reductive dehalogenase-homologous genes in deep subseafloor sedimentary metagenomes.</title>
        <authorList>
            <person name="Kawai M."/>
            <person name="Futagami T."/>
            <person name="Toyoda A."/>
            <person name="Takaki Y."/>
            <person name="Nishi S."/>
            <person name="Hori S."/>
            <person name="Arai W."/>
            <person name="Tsubouchi T."/>
            <person name="Morono Y."/>
            <person name="Uchiyama I."/>
            <person name="Ito T."/>
            <person name="Fujiyama A."/>
            <person name="Inagaki F."/>
            <person name="Takami H."/>
        </authorList>
    </citation>
    <scope>NUCLEOTIDE SEQUENCE</scope>
    <source>
        <strain evidence="4">Expedition CK06-06</strain>
    </source>
</reference>
<dbReference type="EMBL" id="BARS01049767">
    <property type="protein sequence ID" value="GAG36514.1"/>
    <property type="molecule type" value="Genomic_DNA"/>
</dbReference>
<organism evidence="4">
    <name type="scientific">marine sediment metagenome</name>
    <dbReference type="NCBI Taxonomy" id="412755"/>
    <lineage>
        <taxon>unclassified sequences</taxon>
        <taxon>metagenomes</taxon>
        <taxon>ecological metagenomes</taxon>
    </lineage>
</organism>
<dbReference type="PANTHER" id="PTHR43649:SF31">
    <property type="entry name" value="SN-GLYCEROL-3-PHOSPHATE-BINDING PERIPLASMIC PROTEIN UGPB"/>
    <property type="match status" value="1"/>
</dbReference>
<feature type="non-terminal residue" evidence="4">
    <location>
        <position position="1"/>
    </location>
</feature>
<dbReference type="Gene3D" id="3.40.190.10">
    <property type="entry name" value="Periplasmic binding protein-like II"/>
    <property type="match status" value="2"/>
</dbReference>
<evidence type="ECO:0008006" key="5">
    <source>
        <dbReference type="Google" id="ProtNLM"/>
    </source>
</evidence>
<keyword evidence="2" id="KW-0813">Transport</keyword>
<comment type="subcellular location">
    <subcellularLocation>
        <location evidence="1">Cell envelope</location>
    </subcellularLocation>
</comment>
<dbReference type="GO" id="GO:0030313">
    <property type="term" value="C:cell envelope"/>
    <property type="evidence" value="ECO:0007669"/>
    <property type="project" value="UniProtKB-SubCell"/>
</dbReference>
<keyword evidence="3" id="KW-0732">Signal</keyword>
<gene>
    <name evidence="4" type="ORF">S01H1_74391</name>
</gene>
<evidence type="ECO:0000313" key="4">
    <source>
        <dbReference type="EMBL" id="GAG36514.1"/>
    </source>
</evidence>
<dbReference type="SUPFAM" id="SSF53850">
    <property type="entry name" value="Periplasmic binding protein-like II"/>
    <property type="match status" value="1"/>
</dbReference>
<evidence type="ECO:0000256" key="3">
    <source>
        <dbReference type="ARBA" id="ARBA00022729"/>
    </source>
</evidence>
<evidence type="ECO:0000256" key="1">
    <source>
        <dbReference type="ARBA" id="ARBA00004196"/>
    </source>
</evidence>
<protein>
    <recommendedName>
        <fullName evidence="5">Extracellular solute-binding protein</fullName>
    </recommendedName>
</protein>
<evidence type="ECO:0000256" key="2">
    <source>
        <dbReference type="ARBA" id="ARBA00022448"/>
    </source>
</evidence>